<dbReference type="InterPro" id="IPR050266">
    <property type="entry name" value="AB_hydrolase_sf"/>
</dbReference>
<dbReference type="RefSeq" id="WP_074217205.1">
    <property type="nucleotide sequence ID" value="NZ_FSRG01000006.1"/>
</dbReference>
<dbReference type="GO" id="GO:0052689">
    <property type="term" value="F:carboxylic ester hydrolase activity"/>
    <property type="evidence" value="ECO:0007669"/>
    <property type="project" value="InterPro"/>
</dbReference>
<sequence length="251" mass="28365">MRVGCLLIHGWTGSTFEMEPLVAPLEEEGYVVRNIMLPGHGTTFEDFQTTGWSDWEWAAEKEYEALAKEVDAVFVIGLSMGGTLSLHLASKFPVAGVVSLAAPLYLYSFCPWQMKDWRLPFTPIVKHFKPLFPLKRRDEEHIKIAPWVGYDDFVSMQQLHELMKGVKKVRNELNAISAPVLAIQAPTDKSVPLGNVFLIAKKVASPEVTVKLLRIKEKVTGHHVITTHVETSLRIVELVREFVGRQIYTKL</sequence>
<evidence type="ECO:0000259" key="2">
    <source>
        <dbReference type="Pfam" id="PF12697"/>
    </source>
</evidence>
<dbReference type="Proteomes" id="UP000184694">
    <property type="component" value="Unassembled WGS sequence"/>
</dbReference>
<dbReference type="EMBL" id="FSRG01000006">
    <property type="protein sequence ID" value="SIO27286.1"/>
    <property type="molecule type" value="Genomic_DNA"/>
</dbReference>
<accession>A0A1N6I5G9</accession>
<dbReference type="Gene3D" id="3.40.50.1820">
    <property type="entry name" value="alpha/beta hydrolase"/>
    <property type="match status" value="1"/>
</dbReference>
<dbReference type="PIRSF" id="PIRSF017388">
    <property type="entry name" value="Esterase_lipase"/>
    <property type="match status" value="1"/>
</dbReference>
<dbReference type="InterPro" id="IPR012354">
    <property type="entry name" value="Esterase_lipase"/>
</dbReference>
<feature type="active site" description="Charge relay system" evidence="1">
    <location>
        <position position="188"/>
    </location>
</feature>
<evidence type="ECO:0000256" key="1">
    <source>
        <dbReference type="PIRSR" id="PIRSR017388-1"/>
    </source>
</evidence>
<feature type="active site" description="Nucleophile" evidence="1">
    <location>
        <position position="79"/>
    </location>
</feature>
<feature type="domain" description="AB hydrolase-1" evidence="2">
    <location>
        <begin position="6"/>
        <end position="180"/>
    </location>
</feature>
<protein>
    <submittedName>
        <fullName evidence="3">Carboxylesterase</fullName>
    </submittedName>
</protein>
<reference evidence="4" key="1">
    <citation type="submission" date="2016-11" db="EMBL/GenBank/DDBJ databases">
        <authorList>
            <person name="Varghese N."/>
            <person name="Submissions S."/>
        </authorList>
    </citation>
    <scope>NUCLEOTIDE SEQUENCE [LARGE SCALE GENOMIC DNA]</scope>
    <source>
        <strain evidence="4">DSM 17456</strain>
    </source>
</reference>
<dbReference type="InterPro" id="IPR000073">
    <property type="entry name" value="AB_hydrolase_1"/>
</dbReference>
<dbReference type="OrthoDB" id="9786110at2"/>
<dbReference type="PANTHER" id="PTHR43798:SF33">
    <property type="entry name" value="HYDROLASE, PUTATIVE (AFU_ORTHOLOGUE AFUA_2G14860)-RELATED"/>
    <property type="match status" value="1"/>
</dbReference>
<organism evidence="3 4">
    <name type="scientific">Halodesulfovibrio marinisediminis DSM 17456</name>
    <dbReference type="NCBI Taxonomy" id="1121457"/>
    <lineage>
        <taxon>Bacteria</taxon>
        <taxon>Pseudomonadati</taxon>
        <taxon>Thermodesulfobacteriota</taxon>
        <taxon>Desulfovibrionia</taxon>
        <taxon>Desulfovibrionales</taxon>
        <taxon>Desulfovibrionaceae</taxon>
        <taxon>Halodesulfovibrio</taxon>
    </lineage>
</organism>
<dbReference type="Pfam" id="PF12697">
    <property type="entry name" value="Abhydrolase_6"/>
    <property type="match status" value="1"/>
</dbReference>
<dbReference type="STRING" id="1121457.SAMN02745161_2430"/>
<proteinExistence type="predicted"/>
<keyword evidence="4" id="KW-1185">Reference proteome</keyword>
<dbReference type="InterPro" id="IPR029058">
    <property type="entry name" value="AB_hydrolase_fold"/>
</dbReference>
<evidence type="ECO:0000313" key="3">
    <source>
        <dbReference type="EMBL" id="SIO27286.1"/>
    </source>
</evidence>
<gene>
    <name evidence="3" type="ORF">SAMN02745161_2430</name>
</gene>
<dbReference type="AlphaFoldDB" id="A0A1N6I5G9"/>
<feature type="active site" description="Charge relay system" evidence="1">
    <location>
        <position position="223"/>
    </location>
</feature>
<dbReference type="GO" id="GO:0016020">
    <property type="term" value="C:membrane"/>
    <property type="evidence" value="ECO:0007669"/>
    <property type="project" value="TreeGrafter"/>
</dbReference>
<dbReference type="SUPFAM" id="SSF53474">
    <property type="entry name" value="alpha/beta-Hydrolases"/>
    <property type="match status" value="1"/>
</dbReference>
<dbReference type="PANTHER" id="PTHR43798">
    <property type="entry name" value="MONOACYLGLYCEROL LIPASE"/>
    <property type="match status" value="1"/>
</dbReference>
<evidence type="ECO:0000313" key="4">
    <source>
        <dbReference type="Proteomes" id="UP000184694"/>
    </source>
</evidence>
<name>A0A1N6I5G9_9BACT</name>